<keyword evidence="5" id="KW-0547">Nucleotide-binding</keyword>
<protein>
    <recommendedName>
        <fullName evidence="2">histidine kinase</fullName>
        <ecNumber evidence="2">2.7.13.3</ecNumber>
    </recommendedName>
</protein>
<evidence type="ECO:0000256" key="9">
    <source>
        <dbReference type="SAM" id="Phobius"/>
    </source>
</evidence>
<comment type="caution">
    <text evidence="11">The sequence shown here is derived from an EMBL/GenBank/DDBJ whole genome shotgun (WGS) entry which is preliminary data.</text>
</comment>
<dbReference type="GO" id="GO:0016301">
    <property type="term" value="F:kinase activity"/>
    <property type="evidence" value="ECO:0007669"/>
    <property type="project" value="UniProtKB-KW"/>
</dbReference>
<dbReference type="PANTHER" id="PTHR24421:SF10">
    <property type="entry name" value="NITRATE_NITRITE SENSOR PROTEIN NARQ"/>
    <property type="match status" value="1"/>
</dbReference>
<sequence length="445" mass="46589">MGGMPDTAAARTPFHVRVSRFLEGRPWIADTGLLAGPLGLFSVGSAANDGFRPLFIGGFEPAGWPLVLMLGLLTTLPLALRRMRPAPCAGLIAVGALLQVLTLVGPGMSSISVPIAVYSAAKFGSRRSARIYLIIALAGALLLGLYFLSGYLLTSPRGINLLEILLPVFMITGFAAAVVLACWLLGDLGGRRRREIAAIAERNELLEVEREQEARLAADAERMRIAREMHDVVSHSMSVMIAQADGGRYVAGQDPQAAAGAFETIGRTGREALTEMRRMLGVLRDQAEGVDYAPTPGLADLRRLVADVRAAGLPVTLRSSWGTAADARLDQAPSLPEGAGLAVHRIVQEALTNTLKHGGGGAQADVALAVDTPEGDRPGGAASPGDQLVVRISDTGVGSGADGDGRGSGLLGMDERARLYGGEVTTRAHSGGFDVVLRLPLTVSR</sequence>
<dbReference type="EMBL" id="BAAAYG010000003">
    <property type="protein sequence ID" value="GAA3281746.1"/>
    <property type="molecule type" value="Genomic_DNA"/>
</dbReference>
<evidence type="ECO:0000313" key="12">
    <source>
        <dbReference type="Proteomes" id="UP001501736"/>
    </source>
</evidence>
<feature type="transmembrane region" description="Helical" evidence="9">
    <location>
        <begin position="164"/>
        <end position="186"/>
    </location>
</feature>
<evidence type="ECO:0000256" key="1">
    <source>
        <dbReference type="ARBA" id="ARBA00000085"/>
    </source>
</evidence>
<dbReference type="CDD" id="cd16917">
    <property type="entry name" value="HATPase_UhpB-NarQ-NarX-like"/>
    <property type="match status" value="1"/>
</dbReference>
<name>A0ABP6RA83_9MICC</name>
<dbReference type="Proteomes" id="UP001501736">
    <property type="component" value="Unassembled WGS sequence"/>
</dbReference>
<keyword evidence="9" id="KW-0812">Transmembrane</keyword>
<dbReference type="Pfam" id="PF07730">
    <property type="entry name" value="HisKA_3"/>
    <property type="match status" value="1"/>
</dbReference>
<feature type="domain" description="Histidine kinase/HSP90-like ATPase" evidence="10">
    <location>
        <begin position="338"/>
        <end position="443"/>
    </location>
</feature>
<keyword evidence="9" id="KW-0472">Membrane</keyword>
<accession>A0ABP6RA83</accession>
<evidence type="ECO:0000256" key="4">
    <source>
        <dbReference type="ARBA" id="ARBA00022679"/>
    </source>
</evidence>
<feature type="transmembrane region" description="Helical" evidence="9">
    <location>
        <begin position="62"/>
        <end position="80"/>
    </location>
</feature>
<dbReference type="Gene3D" id="3.30.565.10">
    <property type="entry name" value="Histidine kinase-like ATPase, C-terminal domain"/>
    <property type="match status" value="1"/>
</dbReference>
<dbReference type="SMART" id="SM00387">
    <property type="entry name" value="HATPase_c"/>
    <property type="match status" value="1"/>
</dbReference>
<dbReference type="InterPro" id="IPR050482">
    <property type="entry name" value="Sensor_HK_TwoCompSys"/>
</dbReference>
<evidence type="ECO:0000256" key="2">
    <source>
        <dbReference type="ARBA" id="ARBA00012438"/>
    </source>
</evidence>
<evidence type="ECO:0000256" key="7">
    <source>
        <dbReference type="ARBA" id="ARBA00022840"/>
    </source>
</evidence>
<keyword evidence="9" id="KW-1133">Transmembrane helix</keyword>
<evidence type="ECO:0000313" key="11">
    <source>
        <dbReference type="EMBL" id="GAA3281746.1"/>
    </source>
</evidence>
<evidence type="ECO:0000256" key="6">
    <source>
        <dbReference type="ARBA" id="ARBA00022777"/>
    </source>
</evidence>
<dbReference type="Pfam" id="PF23539">
    <property type="entry name" value="DUF7134"/>
    <property type="match status" value="1"/>
</dbReference>
<dbReference type="PANTHER" id="PTHR24421">
    <property type="entry name" value="NITRATE/NITRITE SENSOR PROTEIN NARX-RELATED"/>
    <property type="match status" value="1"/>
</dbReference>
<proteinExistence type="predicted"/>
<dbReference type="SUPFAM" id="SSF55874">
    <property type="entry name" value="ATPase domain of HSP90 chaperone/DNA topoisomerase II/histidine kinase"/>
    <property type="match status" value="1"/>
</dbReference>
<dbReference type="EC" id="2.7.13.3" evidence="2"/>
<dbReference type="Gene3D" id="1.20.5.1930">
    <property type="match status" value="1"/>
</dbReference>
<comment type="catalytic activity">
    <reaction evidence="1">
        <text>ATP + protein L-histidine = ADP + protein N-phospho-L-histidine.</text>
        <dbReference type="EC" id="2.7.13.3"/>
    </reaction>
</comment>
<evidence type="ECO:0000256" key="5">
    <source>
        <dbReference type="ARBA" id="ARBA00022741"/>
    </source>
</evidence>
<feature type="transmembrane region" description="Helical" evidence="9">
    <location>
        <begin position="131"/>
        <end position="152"/>
    </location>
</feature>
<dbReference type="Pfam" id="PF02518">
    <property type="entry name" value="HATPase_c"/>
    <property type="match status" value="1"/>
</dbReference>
<dbReference type="InterPro" id="IPR011712">
    <property type="entry name" value="Sig_transdc_His_kin_sub3_dim/P"/>
</dbReference>
<evidence type="ECO:0000256" key="3">
    <source>
        <dbReference type="ARBA" id="ARBA00022553"/>
    </source>
</evidence>
<organism evidence="11 12">
    <name type="scientific">Nesterenkonia halobia</name>
    <dbReference type="NCBI Taxonomy" id="37922"/>
    <lineage>
        <taxon>Bacteria</taxon>
        <taxon>Bacillati</taxon>
        <taxon>Actinomycetota</taxon>
        <taxon>Actinomycetes</taxon>
        <taxon>Micrococcales</taxon>
        <taxon>Micrococcaceae</taxon>
        <taxon>Nesterenkonia</taxon>
    </lineage>
</organism>
<keyword evidence="4" id="KW-0808">Transferase</keyword>
<gene>
    <name evidence="11" type="ORF">GCM10020260_07750</name>
</gene>
<dbReference type="InterPro" id="IPR003594">
    <property type="entry name" value="HATPase_dom"/>
</dbReference>
<feature type="transmembrane region" description="Helical" evidence="9">
    <location>
        <begin position="92"/>
        <end position="119"/>
    </location>
</feature>
<keyword evidence="12" id="KW-1185">Reference proteome</keyword>
<keyword evidence="6 11" id="KW-0418">Kinase</keyword>
<keyword evidence="3" id="KW-0597">Phosphoprotein</keyword>
<dbReference type="InterPro" id="IPR036890">
    <property type="entry name" value="HATPase_C_sf"/>
</dbReference>
<keyword evidence="8" id="KW-0902">Two-component regulatory system</keyword>
<reference evidence="12" key="1">
    <citation type="journal article" date="2019" name="Int. J. Syst. Evol. Microbiol.">
        <title>The Global Catalogue of Microorganisms (GCM) 10K type strain sequencing project: providing services to taxonomists for standard genome sequencing and annotation.</title>
        <authorList>
            <consortium name="The Broad Institute Genomics Platform"/>
            <consortium name="The Broad Institute Genome Sequencing Center for Infectious Disease"/>
            <person name="Wu L."/>
            <person name="Ma J."/>
        </authorList>
    </citation>
    <scope>NUCLEOTIDE SEQUENCE [LARGE SCALE GENOMIC DNA]</scope>
    <source>
        <strain evidence="12">JCM 11483</strain>
    </source>
</reference>
<evidence type="ECO:0000259" key="10">
    <source>
        <dbReference type="SMART" id="SM00387"/>
    </source>
</evidence>
<evidence type="ECO:0000256" key="8">
    <source>
        <dbReference type="ARBA" id="ARBA00023012"/>
    </source>
</evidence>
<keyword evidence="7" id="KW-0067">ATP-binding</keyword>
<dbReference type="InterPro" id="IPR055558">
    <property type="entry name" value="DUF7134"/>
</dbReference>